<evidence type="ECO:0000256" key="2">
    <source>
        <dbReference type="SAM" id="Phobius"/>
    </source>
</evidence>
<feature type="transmembrane region" description="Helical" evidence="2">
    <location>
        <begin position="73"/>
        <end position="93"/>
    </location>
</feature>
<keyword evidence="2" id="KW-0812">Transmembrane</keyword>
<feature type="compositionally biased region" description="Low complexity" evidence="1">
    <location>
        <begin position="206"/>
        <end position="227"/>
    </location>
</feature>
<dbReference type="EMBL" id="BAABGU010000037">
    <property type="protein sequence ID" value="GAA4577864.1"/>
    <property type="molecule type" value="Genomic_DNA"/>
</dbReference>
<dbReference type="RefSeq" id="WP_346123814.1">
    <property type="nucleotide sequence ID" value="NZ_BAABGU010000037.1"/>
</dbReference>
<feature type="region of interest" description="Disordered" evidence="1">
    <location>
        <begin position="148"/>
        <end position="235"/>
    </location>
</feature>
<proteinExistence type="predicted"/>
<feature type="transmembrane region" description="Helical" evidence="2">
    <location>
        <begin position="113"/>
        <end position="134"/>
    </location>
</feature>
<keyword evidence="2" id="KW-0472">Membrane</keyword>
<evidence type="ECO:0000256" key="1">
    <source>
        <dbReference type="SAM" id="MobiDB-lite"/>
    </source>
</evidence>
<evidence type="ECO:0000313" key="4">
    <source>
        <dbReference type="Proteomes" id="UP001500307"/>
    </source>
</evidence>
<feature type="transmembrane region" description="Helical" evidence="2">
    <location>
        <begin position="47"/>
        <end position="66"/>
    </location>
</feature>
<gene>
    <name evidence="3" type="ORF">GCM10023176_52290</name>
</gene>
<evidence type="ECO:0000313" key="3">
    <source>
        <dbReference type="EMBL" id="GAA4577864.1"/>
    </source>
</evidence>
<accession>A0ABP8T1A3</accession>
<sequence length="235" mass="24533">MRHIGTVIAAVIVGPLAWILFALGQDQSARAFADAQNGGALDSGDLVRPALFLAAAGLLLGLIATLRFSPLGAALTGLIYSTTYLGLLINPTAMLRLLDQKPTLNGHQVDLAAPLRTGTSLLVGSLLLVGVVSIRRWRQWPQHAADAPAALQPDEIIPPTTRRDRPLGVDGLGLNTPGSTPEPELVGARGSDWAGRSDGAGGSDGAGRSDWTGLWSGNSGNRSGRSSDWPRQPSR</sequence>
<dbReference type="Proteomes" id="UP001500307">
    <property type="component" value="Unassembled WGS sequence"/>
</dbReference>
<organism evidence="3 4">
    <name type="scientific">Micromonospora coerulea</name>
    <dbReference type="NCBI Taxonomy" id="47856"/>
    <lineage>
        <taxon>Bacteria</taxon>
        <taxon>Bacillati</taxon>
        <taxon>Actinomycetota</taxon>
        <taxon>Actinomycetes</taxon>
        <taxon>Micromonosporales</taxon>
        <taxon>Micromonosporaceae</taxon>
        <taxon>Micromonospora</taxon>
    </lineage>
</organism>
<name>A0ABP8T1A3_9ACTN</name>
<protein>
    <submittedName>
        <fullName evidence="3">Uncharacterized protein</fullName>
    </submittedName>
</protein>
<reference evidence="4" key="1">
    <citation type="journal article" date="2019" name="Int. J. Syst. Evol. Microbiol.">
        <title>The Global Catalogue of Microorganisms (GCM) 10K type strain sequencing project: providing services to taxonomists for standard genome sequencing and annotation.</title>
        <authorList>
            <consortium name="The Broad Institute Genomics Platform"/>
            <consortium name="The Broad Institute Genome Sequencing Center for Infectious Disease"/>
            <person name="Wu L."/>
            <person name="Ma J."/>
        </authorList>
    </citation>
    <scope>NUCLEOTIDE SEQUENCE [LARGE SCALE GENOMIC DNA]</scope>
    <source>
        <strain evidence="4">JCM 3175</strain>
    </source>
</reference>
<keyword evidence="4" id="KW-1185">Reference proteome</keyword>
<comment type="caution">
    <text evidence="3">The sequence shown here is derived from an EMBL/GenBank/DDBJ whole genome shotgun (WGS) entry which is preliminary data.</text>
</comment>
<keyword evidence="2" id="KW-1133">Transmembrane helix</keyword>